<feature type="transmembrane region" description="Helical" evidence="1">
    <location>
        <begin position="75"/>
        <end position="96"/>
    </location>
</feature>
<dbReference type="RefSeq" id="XP_056576717.1">
    <property type="nucleotide sequence ID" value="XM_056725866.1"/>
</dbReference>
<feature type="transmembrane region" description="Helical" evidence="1">
    <location>
        <begin position="284"/>
        <end position="303"/>
    </location>
</feature>
<reference evidence="2" key="1">
    <citation type="submission" date="2022-12" db="EMBL/GenBank/DDBJ databases">
        <authorList>
            <person name="Petersen C."/>
        </authorList>
    </citation>
    <scope>NUCLEOTIDE SEQUENCE</scope>
    <source>
        <strain evidence="2">IBT 3081</strain>
    </source>
</reference>
<gene>
    <name evidence="2" type="ORF">N7517_008136</name>
</gene>
<organism evidence="2 3">
    <name type="scientific">Penicillium concentricum</name>
    <dbReference type="NCBI Taxonomy" id="293559"/>
    <lineage>
        <taxon>Eukaryota</taxon>
        <taxon>Fungi</taxon>
        <taxon>Dikarya</taxon>
        <taxon>Ascomycota</taxon>
        <taxon>Pezizomycotina</taxon>
        <taxon>Eurotiomycetes</taxon>
        <taxon>Eurotiomycetidae</taxon>
        <taxon>Eurotiales</taxon>
        <taxon>Aspergillaceae</taxon>
        <taxon>Penicillium</taxon>
    </lineage>
</organism>
<feature type="non-terminal residue" evidence="2">
    <location>
        <position position="1"/>
    </location>
</feature>
<evidence type="ECO:0000313" key="3">
    <source>
        <dbReference type="Proteomes" id="UP001147752"/>
    </source>
</evidence>
<dbReference type="GeneID" id="81465049"/>
<accession>A0A9W9RTA6</accession>
<feature type="transmembrane region" description="Helical" evidence="1">
    <location>
        <begin position="138"/>
        <end position="158"/>
    </location>
</feature>
<keyword evidence="3" id="KW-1185">Reference proteome</keyword>
<proteinExistence type="predicted"/>
<name>A0A9W9RTA6_9EURO</name>
<reference evidence="2" key="2">
    <citation type="journal article" date="2023" name="IMA Fungus">
        <title>Comparative genomic study of the Penicillium genus elucidates a diverse pangenome and 15 lateral gene transfer events.</title>
        <authorList>
            <person name="Petersen C."/>
            <person name="Sorensen T."/>
            <person name="Nielsen M.R."/>
            <person name="Sondergaard T.E."/>
            <person name="Sorensen J.L."/>
            <person name="Fitzpatrick D.A."/>
            <person name="Frisvad J.C."/>
            <person name="Nielsen K.L."/>
        </authorList>
    </citation>
    <scope>NUCLEOTIDE SEQUENCE</scope>
    <source>
        <strain evidence="2">IBT 3081</strain>
    </source>
</reference>
<feature type="transmembrane region" description="Helical" evidence="1">
    <location>
        <begin position="108"/>
        <end position="126"/>
    </location>
</feature>
<sequence>MPAIPFVASLLEHALVHRATASLPNMTATASSSSLEVVCAWPVSGQYGPGTRLLYYVLIAACVAIRKIQWFREACVSAILLLPAVAAFHAIVLAALHVDGAVDMDVYGAFQLCAVGILTFPVTVRLSRDYFNDLGRRVVFLWNVLLLAGLVSLTVEFMRLSVTTCSSDDPASISWAAKGGVFSYGSNCSVACTPENGPVSPLRLEVADNLYVVPVPHELSANASTLIAAGCCIPAIRSLVSTLLQILDEKFSNGKNKQKPDEPIQGTNGATISHMTGINQKTKAWLALVEIPVFAAAALAVIVKGEMNFWSAQMKYQTEPMQSVGQWAPVVGTALAILGSV</sequence>
<comment type="caution">
    <text evidence="2">The sequence shown here is derived from an EMBL/GenBank/DDBJ whole genome shotgun (WGS) entry which is preliminary data.</text>
</comment>
<protein>
    <submittedName>
        <fullName evidence="2">Uncharacterized protein</fullName>
    </submittedName>
</protein>
<keyword evidence="1" id="KW-0812">Transmembrane</keyword>
<dbReference type="OrthoDB" id="3021074at2759"/>
<dbReference type="AlphaFoldDB" id="A0A9W9RTA6"/>
<evidence type="ECO:0000313" key="2">
    <source>
        <dbReference type="EMBL" id="KAJ5365250.1"/>
    </source>
</evidence>
<keyword evidence="1" id="KW-0472">Membrane</keyword>
<dbReference type="Proteomes" id="UP001147752">
    <property type="component" value="Unassembled WGS sequence"/>
</dbReference>
<evidence type="ECO:0000256" key="1">
    <source>
        <dbReference type="SAM" id="Phobius"/>
    </source>
</evidence>
<dbReference type="EMBL" id="JAPZBT010000003">
    <property type="protein sequence ID" value="KAJ5365250.1"/>
    <property type="molecule type" value="Genomic_DNA"/>
</dbReference>
<keyword evidence="1" id="KW-1133">Transmembrane helix</keyword>